<evidence type="ECO:0000313" key="8">
    <source>
        <dbReference type="EMBL" id="MBB5857419.1"/>
    </source>
</evidence>
<dbReference type="RefSeq" id="WP_184903526.1">
    <property type="nucleotide sequence ID" value="NZ_JACHMX010000001.1"/>
</dbReference>
<sequence>MTELPGTRSLWLDTAPAPDRTGTPLPPEVDVAVLGAGIAGLTTAYRLARAGRSVLVLEADRLAAGVSGHTTAKISAQHGLKYAMLAKTKGTEAAATYAYTQAAALSWIAAAAAELGIDCGFTRADSFVYTTRPETVESLEREAEAAAEAGLPAGYVTSVDLDVPALGAVKFASQAHFHPRRWLLGLADAIERAGGTIVEGVRAEGVDELGGTKVRTSSGDVRAGEVVVATHYPVFDRGLFFARLDPVRDLVVAGPVEGNRPPEGMYLDADTHHSVRSYLNDGVPYAVAGGEHYRVGDSVDVESRYERLASWAGAHVAVHRVTHRWSAHDLSTLDSVPYVGRYHPASRHLWVATGFGQWGMTGGTAAGLLLADLLTGRDNPSASLYDPNRFDLRSAISTVENNATVAKFLVGDHLSALRKPASLDELAPGEAKVTRDGGELVAAYRDPGGELRAVGAHCTHLGCLVSFNNAEKTWDCPCHGSRFGLDGSVIQGPAVRALPKKRGR</sequence>
<dbReference type="GO" id="GO:0046872">
    <property type="term" value="F:metal ion binding"/>
    <property type="evidence" value="ECO:0007669"/>
    <property type="project" value="UniProtKB-KW"/>
</dbReference>
<evidence type="ECO:0000256" key="1">
    <source>
        <dbReference type="ARBA" id="ARBA00022714"/>
    </source>
</evidence>
<evidence type="ECO:0000259" key="7">
    <source>
        <dbReference type="PROSITE" id="PS51296"/>
    </source>
</evidence>
<keyword evidence="2" id="KW-0479">Metal-binding</keyword>
<evidence type="ECO:0000256" key="5">
    <source>
        <dbReference type="ARBA" id="ARBA00023157"/>
    </source>
</evidence>
<accession>A0A841B944</accession>
<dbReference type="GO" id="GO:0004497">
    <property type="term" value="F:monooxygenase activity"/>
    <property type="evidence" value="ECO:0007669"/>
    <property type="project" value="UniProtKB-ARBA"/>
</dbReference>
<keyword evidence="3" id="KW-0408">Iron</keyword>
<evidence type="ECO:0000256" key="2">
    <source>
        <dbReference type="ARBA" id="ARBA00022723"/>
    </source>
</evidence>
<dbReference type="GO" id="GO:0005737">
    <property type="term" value="C:cytoplasm"/>
    <property type="evidence" value="ECO:0007669"/>
    <property type="project" value="TreeGrafter"/>
</dbReference>
<evidence type="ECO:0000256" key="6">
    <source>
        <dbReference type="SAM" id="MobiDB-lite"/>
    </source>
</evidence>
<reference evidence="8 9" key="1">
    <citation type="submission" date="2020-08" db="EMBL/GenBank/DDBJ databases">
        <title>Sequencing the genomes of 1000 actinobacteria strains.</title>
        <authorList>
            <person name="Klenk H.-P."/>
        </authorList>
    </citation>
    <scope>NUCLEOTIDE SEQUENCE [LARGE SCALE GENOMIC DNA]</scope>
    <source>
        <strain evidence="8 9">DSM 45272</strain>
    </source>
</reference>
<evidence type="ECO:0000256" key="4">
    <source>
        <dbReference type="ARBA" id="ARBA00023014"/>
    </source>
</evidence>
<dbReference type="Pfam" id="PF00355">
    <property type="entry name" value="Rieske"/>
    <property type="match status" value="1"/>
</dbReference>
<protein>
    <submittedName>
        <fullName evidence="8">Glycine/D-amino acid oxidase-like deaminating enzyme/nitrite reductase/ring-hydroxylating ferredoxin subunit</fullName>
    </submittedName>
</protein>
<dbReference type="Gene3D" id="3.30.9.10">
    <property type="entry name" value="D-Amino Acid Oxidase, subunit A, domain 2"/>
    <property type="match status" value="1"/>
</dbReference>
<dbReference type="Gene3D" id="3.50.50.60">
    <property type="entry name" value="FAD/NAD(P)-binding domain"/>
    <property type="match status" value="1"/>
</dbReference>
<organism evidence="8 9">
    <name type="scientific">Amycolatopsis umgeniensis</name>
    <dbReference type="NCBI Taxonomy" id="336628"/>
    <lineage>
        <taxon>Bacteria</taxon>
        <taxon>Bacillati</taxon>
        <taxon>Actinomycetota</taxon>
        <taxon>Actinomycetes</taxon>
        <taxon>Pseudonocardiales</taxon>
        <taxon>Pseudonocardiaceae</taxon>
        <taxon>Amycolatopsis</taxon>
    </lineage>
</organism>
<dbReference type="InterPro" id="IPR036922">
    <property type="entry name" value="Rieske_2Fe-2S_sf"/>
</dbReference>
<dbReference type="InterPro" id="IPR017941">
    <property type="entry name" value="Rieske_2Fe-2S"/>
</dbReference>
<evidence type="ECO:0000313" key="9">
    <source>
        <dbReference type="Proteomes" id="UP000580861"/>
    </source>
</evidence>
<dbReference type="SUPFAM" id="SSF51905">
    <property type="entry name" value="FAD/NAD(P)-binding domain"/>
    <property type="match status" value="1"/>
</dbReference>
<keyword evidence="9" id="KW-1185">Reference proteome</keyword>
<feature type="region of interest" description="Disordered" evidence="6">
    <location>
        <begin position="1"/>
        <end position="24"/>
    </location>
</feature>
<dbReference type="SUPFAM" id="SSF50022">
    <property type="entry name" value="ISP domain"/>
    <property type="match status" value="1"/>
</dbReference>
<dbReference type="Proteomes" id="UP000580861">
    <property type="component" value="Unassembled WGS sequence"/>
</dbReference>
<dbReference type="InterPro" id="IPR036188">
    <property type="entry name" value="FAD/NAD-bd_sf"/>
</dbReference>
<dbReference type="Pfam" id="PF01266">
    <property type="entry name" value="DAO"/>
    <property type="match status" value="1"/>
</dbReference>
<dbReference type="Gene3D" id="2.102.10.10">
    <property type="entry name" value="Rieske [2Fe-2S] iron-sulphur domain"/>
    <property type="match status" value="1"/>
</dbReference>
<proteinExistence type="predicted"/>
<dbReference type="PRINTS" id="PR00162">
    <property type="entry name" value="RIESKE"/>
</dbReference>
<feature type="domain" description="Rieske" evidence="7">
    <location>
        <begin position="418"/>
        <end position="504"/>
    </location>
</feature>
<keyword evidence="1" id="KW-0001">2Fe-2S</keyword>
<dbReference type="GO" id="GO:0016020">
    <property type="term" value="C:membrane"/>
    <property type="evidence" value="ECO:0007669"/>
    <property type="project" value="InterPro"/>
</dbReference>
<dbReference type="InterPro" id="IPR005805">
    <property type="entry name" value="Rieske_Fe-S_prot_C"/>
</dbReference>
<dbReference type="CDD" id="cd03477">
    <property type="entry name" value="Rieske_YhfW_C"/>
    <property type="match status" value="1"/>
</dbReference>
<dbReference type="PANTHER" id="PTHR13847">
    <property type="entry name" value="SARCOSINE DEHYDROGENASE-RELATED"/>
    <property type="match status" value="1"/>
</dbReference>
<dbReference type="PROSITE" id="PS51296">
    <property type="entry name" value="RIESKE"/>
    <property type="match status" value="1"/>
</dbReference>
<gene>
    <name evidence="8" type="ORF">HDA45_007506</name>
</gene>
<name>A0A841B944_9PSEU</name>
<dbReference type="AlphaFoldDB" id="A0A841B944"/>
<dbReference type="PANTHER" id="PTHR13847:SF274">
    <property type="entry name" value="RIESKE 2FE-2S IRON-SULFUR PROTEIN YHFW-RELATED"/>
    <property type="match status" value="1"/>
</dbReference>
<dbReference type="InterPro" id="IPR038010">
    <property type="entry name" value="YhfW_C"/>
</dbReference>
<dbReference type="GO" id="GO:0016705">
    <property type="term" value="F:oxidoreductase activity, acting on paired donors, with incorporation or reduction of molecular oxygen"/>
    <property type="evidence" value="ECO:0007669"/>
    <property type="project" value="UniProtKB-ARBA"/>
</dbReference>
<keyword evidence="4" id="KW-0411">Iron-sulfur</keyword>
<evidence type="ECO:0000256" key="3">
    <source>
        <dbReference type="ARBA" id="ARBA00023004"/>
    </source>
</evidence>
<keyword evidence="5" id="KW-1015">Disulfide bond</keyword>
<dbReference type="EMBL" id="JACHMX010000001">
    <property type="protein sequence ID" value="MBB5857419.1"/>
    <property type="molecule type" value="Genomic_DNA"/>
</dbReference>
<dbReference type="GO" id="GO:0051537">
    <property type="term" value="F:2 iron, 2 sulfur cluster binding"/>
    <property type="evidence" value="ECO:0007669"/>
    <property type="project" value="UniProtKB-KW"/>
</dbReference>
<comment type="caution">
    <text evidence="8">The sequence shown here is derived from an EMBL/GenBank/DDBJ whole genome shotgun (WGS) entry which is preliminary data.</text>
</comment>
<dbReference type="InterPro" id="IPR006076">
    <property type="entry name" value="FAD-dep_OxRdtase"/>
</dbReference>